<evidence type="ECO:0000313" key="1">
    <source>
        <dbReference type="EMBL" id="KAF2283427.1"/>
    </source>
</evidence>
<gene>
    <name evidence="1" type="ORF">GH714_004142</name>
</gene>
<keyword evidence="2" id="KW-1185">Reference proteome</keyword>
<name>A0A6A6K447_HEVBR</name>
<comment type="caution">
    <text evidence="1">The sequence shown here is derived from an EMBL/GenBank/DDBJ whole genome shotgun (WGS) entry which is preliminary data.</text>
</comment>
<sequence length="97" mass="11509">MVRSEEKEKFIEEVLLYKSKISKMFNALAYQLMKLSHPSAWWDAAGVYHPVLKKYAIRILSQPSEGLQGKIKTMPCRQEEVEKDHYRDMHLHLFRTT</sequence>
<evidence type="ECO:0008006" key="3">
    <source>
        <dbReference type="Google" id="ProtNLM"/>
    </source>
</evidence>
<reference evidence="1 2" key="1">
    <citation type="journal article" date="2020" name="Mol. Plant">
        <title>The Chromosome-Based Rubber Tree Genome Provides New Insights into Spurge Genome Evolution and Rubber Biosynthesis.</title>
        <authorList>
            <person name="Liu J."/>
            <person name="Shi C."/>
            <person name="Shi C.C."/>
            <person name="Li W."/>
            <person name="Zhang Q.J."/>
            <person name="Zhang Y."/>
            <person name="Li K."/>
            <person name="Lu H.F."/>
            <person name="Shi C."/>
            <person name="Zhu S.T."/>
            <person name="Xiao Z.Y."/>
            <person name="Nan H."/>
            <person name="Yue Y."/>
            <person name="Zhu X.G."/>
            <person name="Wu Y."/>
            <person name="Hong X.N."/>
            <person name="Fan G.Y."/>
            <person name="Tong Y."/>
            <person name="Zhang D."/>
            <person name="Mao C.L."/>
            <person name="Liu Y.L."/>
            <person name="Hao S.J."/>
            <person name="Liu W.Q."/>
            <person name="Lv M.Q."/>
            <person name="Zhang H.B."/>
            <person name="Liu Y."/>
            <person name="Hu-Tang G.R."/>
            <person name="Wang J.P."/>
            <person name="Wang J.H."/>
            <person name="Sun Y.H."/>
            <person name="Ni S.B."/>
            <person name="Chen W.B."/>
            <person name="Zhang X.C."/>
            <person name="Jiao Y.N."/>
            <person name="Eichler E.E."/>
            <person name="Li G.H."/>
            <person name="Liu X."/>
            <person name="Gao L.Z."/>
        </authorList>
    </citation>
    <scope>NUCLEOTIDE SEQUENCE [LARGE SCALE GENOMIC DNA]</scope>
    <source>
        <strain evidence="2">cv. GT1</strain>
        <tissue evidence="1">Leaf</tissue>
    </source>
</reference>
<dbReference type="EMBL" id="JAAGAX010000018">
    <property type="protein sequence ID" value="KAF2283427.1"/>
    <property type="molecule type" value="Genomic_DNA"/>
</dbReference>
<evidence type="ECO:0000313" key="2">
    <source>
        <dbReference type="Proteomes" id="UP000467840"/>
    </source>
</evidence>
<dbReference type="AlphaFoldDB" id="A0A6A6K447"/>
<proteinExistence type="predicted"/>
<accession>A0A6A6K447</accession>
<protein>
    <recommendedName>
        <fullName evidence="3">HAT C-terminal dimerisation domain-containing protein</fullName>
    </recommendedName>
</protein>
<organism evidence="1 2">
    <name type="scientific">Hevea brasiliensis</name>
    <name type="common">Para rubber tree</name>
    <name type="synonym">Siphonia brasiliensis</name>
    <dbReference type="NCBI Taxonomy" id="3981"/>
    <lineage>
        <taxon>Eukaryota</taxon>
        <taxon>Viridiplantae</taxon>
        <taxon>Streptophyta</taxon>
        <taxon>Embryophyta</taxon>
        <taxon>Tracheophyta</taxon>
        <taxon>Spermatophyta</taxon>
        <taxon>Magnoliopsida</taxon>
        <taxon>eudicotyledons</taxon>
        <taxon>Gunneridae</taxon>
        <taxon>Pentapetalae</taxon>
        <taxon>rosids</taxon>
        <taxon>fabids</taxon>
        <taxon>Malpighiales</taxon>
        <taxon>Euphorbiaceae</taxon>
        <taxon>Crotonoideae</taxon>
        <taxon>Micrandreae</taxon>
        <taxon>Hevea</taxon>
    </lineage>
</organism>
<dbReference type="Proteomes" id="UP000467840">
    <property type="component" value="Chromosome 12"/>
</dbReference>